<dbReference type="EMBL" id="CP147404">
    <property type="protein sequence ID" value="WXB94752.1"/>
    <property type="molecule type" value="Genomic_DNA"/>
</dbReference>
<gene>
    <name evidence="2" type="ORF">WDJ61_09050</name>
</gene>
<feature type="signal peptide" evidence="1">
    <location>
        <begin position="1"/>
        <end position="26"/>
    </location>
</feature>
<proteinExistence type="predicted"/>
<keyword evidence="1" id="KW-0732">Signal</keyword>
<reference evidence="2 3" key="1">
    <citation type="submission" date="2024-02" db="EMBL/GenBank/DDBJ databases">
        <title>Seven novel Bacillus-like species.</title>
        <authorList>
            <person name="Liu G."/>
        </authorList>
    </citation>
    <scope>NUCLEOTIDE SEQUENCE [LARGE SCALE GENOMIC DNA]</scope>
    <source>
        <strain evidence="2 3">FJAT-52991</strain>
    </source>
</reference>
<evidence type="ECO:0000256" key="1">
    <source>
        <dbReference type="SAM" id="SignalP"/>
    </source>
</evidence>
<evidence type="ECO:0008006" key="4">
    <source>
        <dbReference type="Google" id="ProtNLM"/>
    </source>
</evidence>
<sequence length="188" mass="22167">MKKYLFRSFIVVIVFSLLGCQPNATKTESQDTKKDVEGFIEPEPSDWVKYTKPIMKYMYYRTQAVVNNDINLLWNQYPDLKNNYDLKKGINVEKDEVESLNKSFKLIDANYSIESHDRMKVKTINDEEVIVLVHGGIGYLRNDFDESGGELLIEISLKLKNNHWTVVKTDEYIEPEYKEWLKEKNKQK</sequence>
<organism evidence="2 3">
    <name type="scientific">Bacillus kandeliae</name>
    <dbReference type="NCBI Taxonomy" id="3129297"/>
    <lineage>
        <taxon>Bacteria</taxon>
        <taxon>Bacillati</taxon>
        <taxon>Bacillota</taxon>
        <taxon>Bacilli</taxon>
        <taxon>Bacillales</taxon>
        <taxon>Bacillaceae</taxon>
        <taxon>Bacillus</taxon>
    </lineage>
</organism>
<evidence type="ECO:0000313" key="2">
    <source>
        <dbReference type="EMBL" id="WXB94752.1"/>
    </source>
</evidence>
<feature type="chain" id="PRO_5047550605" description="Lipoprotein" evidence="1">
    <location>
        <begin position="27"/>
        <end position="188"/>
    </location>
</feature>
<name>A0ABZ2NAI6_9BACI</name>
<keyword evidence="3" id="KW-1185">Reference proteome</keyword>
<dbReference type="PROSITE" id="PS51257">
    <property type="entry name" value="PROKAR_LIPOPROTEIN"/>
    <property type="match status" value="1"/>
</dbReference>
<dbReference type="RefSeq" id="WP_338754584.1">
    <property type="nucleotide sequence ID" value="NZ_CP147404.1"/>
</dbReference>
<dbReference type="Proteomes" id="UP001387364">
    <property type="component" value="Chromosome"/>
</dbReference>
<accession>A0ABZ2NAI6</accession>
<protein>
    <recommendedName>
        <fullName evidence="4">Lipoprotein</fullName>
    </recommendedName>
</protein>
<evidence type="ECO:0000313" key="3">
    <source>
        <dbReference type="Proteomes" id="UP001387364"/>
    </source>
</evidence>